<dbReference type="Proteomes" id="UP001208567">
    <property type="component" value="Unassembled WGS sequence"/>
</dbReference>
<keyword evidence="3 4" id="KW-0597">Phosphoprotein</keyword>
<dbReference type="HAMAP" id="MF_00805">
    <property type="entry name" value="CitD"/>
    <property type="match status" value="1"/>
</dbReference>
<keyword evidence="6" id="KW-1185">Reference proteome</keyword>
<keyword evidence="2 4" id="KW-0963">Cytoplasm</keyword>
<sequence>MKFVKNAVAGTIESNDIKIIISANENAGIEIELESVVEKQFGKQIRKVIKETLEKLEIDNVKIVAMDKGALDYTIRSRVACAVYRACEIEGDFNWEVFD</sequence>
<protein>
    <recommendedName>
        <fullName evidence="4">Citrate lyase acyl carrier protein</fullName>
    </recommendedName>
    <alternativeName>
        <fullName evidence="4">Citrate lyase gamma chain</fullName>
    </alternativeName>
</protein>
<name>A0ABQ5NBN2_9CLOT</name>
<keyword evidence="5" id="KW-0456">Lyase</keyword>
<dbReference type="EMBL" id="BRXR01000001">
    <property type="protein sequence ID" value="GLC32643.1"/>
    <property type="molecule type" value="Genomic_DNA"/>
</dbReference>
<comment type="function">
    <text evidence="4">Covalent carrier of the coenzyme of citrate lyase.</text>
</comment>
<dbReference type="InterPro" id="IPR006495">
    <property type="entry name" value="CitD"/>
</dbReference>
<comment type="similarity">
    <text evidence="4">Belongs to the CitD family.</text>
</comment>
<dbReference type="Pfam" id="PF06857">
    <property type="entry name" value="ACP"/>
    <property type="match status" value="1"/>
</dbReference>
<dbReference type="RefSeq" id="WP_264851952.1">
    <property type="nucleotide sequence ID" value="NZ_BRXR01000001.1"/>
</dbReference>
<evidence type="ECO:0000256" key="1">
    <source>
        <dbReference type="ARBA" id="ARBA00004496"/>
    </source>
</evidence>
<feature type="modified residue" description="O-(phosphoribosyl dephospho-coenzyme A)serine" evidence="4">
    <location>
        <position position="14"/>
    </location>
</feature>
<comment type="caution">
    <text evidence="5">The sequence shown here is derived from an EMBL/GenBank/DDBJ whole genome shotgun (WGS) entry which is preliminary data.</text>
</comment>
<evidence type="ECO:0000313" key="6">
    <source>
        <dbReference type="Proteomes" id="UP001208567"/>
    </source>
</evidence>
<evidence type="ECO:0000256" key="4">
    <source>
        <dbReference type="HAMAP-Rule" id="MF_00805"/>
    </source>
</evidence>
<evidence type="ECO:0000256" key="2">
    <source>
        <dbReference type="ARBA" id="ARBA00022490"/>
    </source>
</evidence>
<proteinExistence type="inferred from homology"/>
<accession>A0ABQ5NBN2</accession>
<reference evidence="5 6" key="1">
    <citation type="journal article" date="2024" name="Int. J. Syst. Evol. Microbiol.">
        <title>Clostridium omnivorum sp. nov., isolated from anoxic soil under the treatment of reductive soil disinfestation.</title>
        <authorList>
            <person name="Ueki A."/>
            <person name="Tonouchi A."/>
            <person name="Kaku N."/>
            <person name="Honma S."/>
            <person name="Ueki K."/>
        </authorList>
    </citation>
    <scope>NUCLEOTIDE SEQUENCE [LARGE SCALE GENOMIC DNA]</scope>
    <source>
        <strain evidence="5 6">E14</strain>
    </source>
</reference>
<evidence type="ECO:0000256" key="3">
    <source>
        <dbReference type="ARBA" id="ARBA00022553"/>
    </source>
</evidence>
<evidence type="ECO:0000313" key="5">
    <source>
        <dbReference type="EMBL" id="GLC32643.1"/>
    </source>
</evidence>
<organism evidence="5 6">
    <name type="scientific">Clostridium omnivorum</name>
    <dbReference type="NCBI Taxonomy" id="1604902"/>
    <lineage>
        <taxon>Bacteria</taxon>
        <taxon>Bacillati</taxon>
        <taxon>Bacillota</taxon>
        <taxon>Clostridia</taxon>
        <taxon>Eubacteriales</taxon>
        <taxon>Clostridiaceae</taxon>
        <taxon>Clostridium</taxon>
    </lineage>
</organism>
<comment type="subunit">
    <text evidence="4">Oligomer with a subunit composition of (alpha,beta,gamma)6.</text>
</comment>
<comment type="subcellular location">
    <subcellularLocation>
        <location evidence="1 4">Cytoplasm</location>
    </subcellularLocation>
</comment>
<dbReference type="GO" id="GO:0016829">
    <property type="term" value="F:lyase activity"/>
    <property type="evidence" value="ECO:0007669"/>
    <property type="project" value="UniProtKB-KW"/>
</dbReference>
<dbReference type="NCBIfam" id="NF009726">
    <property type="entry name" value="PRK13253.1"/>
    <property type="match status" value="1"/>
</dbReference>
<dbReference type="NCBIfam" id="TIGR01608">
    <property type="entry name" value="citD"/>
    <property type="match status" value="1"/>
</dbReference>
<gene>
    <name evidence="5" type="primary">citD_3</name>
    <name evidence="4" type="synonym">citD</name>
    <name evidence="5" type="ORF">bsdE14_40530</name>
</gene>
<dbReference type="PIRSF" id="PIRSF002736">
    <property type="entry name" value="Citrt_lyas_gamma"/>
    <property type="match status" value="1"/>
</dbReference>
<dbReference type="InterPro" id="IPR023439">
    <property type="entry name" value="Mal_deCO2ase/Cit_lyase_ACP"/>
</dbReference>